<dbReference type="GeneID" id="95355165"/>
<reference evidence="2" key="2">
    <citation type="submission" date="2020-09" db="EMBL/GenBank/DDBJ databases">
        <authorList>
            <person name="Sun Q."/>
            <person name="Ohkuma M."/>
        </authorList>
    </citation>
    <scope>NUCLEOTIDE SEQUENCE</scope>
    <source>
        <strain evidence="2">JCM 4646</strain>
    </source>
</reference>
<name>A0A919G1P0_9ACTN</name>
<proteinExistence type="predicted"/>
<dbReference type="Pfam" id="PF20334">
    <property type="entry name" value="DUF6629"/>
    <property type="match status" value="1"/>
</dbReference>
<sequence>MCWSAEADLVAGVVVSGFGLACLAQVRRAGQLPLAALPLVLGVHQLIESAVWLGVDGRIGPGPAQWARTAWAVIALPLLPALVPVGVLRAVPGARGRGRRTALAVLGVLVAAALAVAVAVHPVTAEADGHALSYAVGVPFAPVLIAGYLLSTVGSLLLSGDRVLRLLGVLTGAGALAGVLLWRLAFASAWCALAALVSVLLLWWVRQDGRPGATLLTARRVPGRAGRSGPR</sequence>
<organism evidence="2 3">
    <name type="scientific">Kitasatospora indigofera</name>
    <dbReference type="NCBI Taxonomy" id="67307"/>
    <lineage>
        <taxon>Bacteria</taxon>
        <taxon>Bacillati</taxon>
        <taxon>Actinomycetota</taxon>
        <taxon>Actinomycetes</taxon>
        <taxon>Kitasatosporales</taxon>
        <taxon>Streptomycetaceae</taxon>
        <taxon>Kitasatospora</taxon>
    </lineage>
</organism>
<keyword evidence="1" id="KW-0812">Transmembrane</keyword>
<keyword evidence="1" id="KW-1133">Transmembrane helix</keyword>
<reference evidence="2" key="1">
    <citation type="journal article" date="2014" name="Int. J. Syst. Evol. Microbiol.">
        <title>Complete genome sequence of Corynebacterium casei LMG S-19264T (=DSM 44701T), isolated from a smear-ripened cheese.</title>
        <authorList>
            <consortium name="US DOE Joint Genome Institute (JGI-PGF)"/>
            <person name="Walter F."/>
            <person name="Albersmeier A."/>
            <person name="Kalinowski J."/>
            <person name="Ruckert C."/>
        </authorList>
    </citation>
    <scope>NUCLEOTIDE SEQUENCE</scope>
    <source>
        <strain evidence="2">JCM 4646</strain>
    </source>
</reference>
<feature type="transmembrane region" description="Helical" evidence="1">
    <location>
        <begin position="103"/>
        <end position="125"/>
    </location>
</feature>
<protein>
    <submittedName>
        <fullName evidence="2">Uncharacterized protein</fullName>
    </submittedName>
</protein>
<dbReference type="Proteomes" id="UP000617734">
    <property type="component" value="Unassembled WGS sequence"/>
</dbReference>
<feature type="transmembrane region" description="Helical" evidence="1">
    <location>
        <begin position="163"/>
        <end position="181"/>
    </location>
</feature>
<evidence type="ECO:0000313" key="3">
    <source>
        <dbReference type="Proteomes" id="UP000617734"/>
    </source>
</evidence>
<comment type="caution">
    <text evidence="2">The sequence shown here is derived from an EMBL/GenBank/DDBJ whole genome shotgun (WGS) entry which is preliminary data.</text>
</comment>
<feature type="transmembrane region" description="Helical" evidence="1">
    <location>
        <begin position="70"/>
        <end position="91"/>
    </location>
</feature>
<feature type="transmembrane region" description="Helical" evidence="1">
    <location>
        <begin position="187"/>
        <end position="205"/>
    </location>
</feature>
<keyword evidence="1" id="KW-0472">Membrane</keyword>
<feature type="transmembrane region" description="Helical" evidence="1">
    <location>
        <begin position="131"/>
        <end position="151"/>
    </location>
</feature>
<evidence type="ECO:0000313" key="2">
    <source>
        <dbReference type="EMBL" id="GHH76523.1"/>
    </source>
</evidence>
<gene>
    <name evidence="2" type="ORF">GCM10018781_47910</name>
</gene>
<dbReference type="RefSeq" id="WP_190212950.1">
    <property type="nucleotide sequence ID" value="NZ_BNBO01000029.1"/>
</dbReference>
<dbReference type="InterPro" id="IPR046737">
    <property type="entry name" value="DUF6629"/>
</dbReference>
<dbReference type="AlphaFoldDB" id="A0A919G1P0"/>
<accession>A0A919G1P0</accession>
<evidence type="ECO:0000256" key="1">
    <source>
        <dbReference type="SAM" id="Phobius"/>
    </source>
</evidence>
<keyword evidence="3" id="KW-1185">Reference proteome</keyword>
<dbReference type="EMBL" id="BNBO01000029">
    <property type="protein sequence ID" value="GHH76523.1"/>
    <property type="molecule type" value="Genomic_DNA"/>
</dbReference>